<organism evidence="8 9">
    <name type="scientific">Ascobolus immersus RN42</name>
    <dbReference type="NCBI Taxonomy" id="1160509"/>
    <lineage>
        <taxon>Eukaryota</taxon>
        <taxon>Fungi</taxon>
        <taxon>Dikarya</taxon>
        <taxon>Ascomycota</taxon>
        <taxon>Pezizomycotina</taxon>
        <taxon>Pezizomycetes</taxon>
        <taxon>Pezizales</taxon>
        <taxon>Ascobolaceae</taxon>
        <taxon>Ascobolus</taxon>
    </lineage>
</organism>
<keyword evidence="2" id="KW-0698">rRNA processing</keyword>
<dbReference type="SUPFAM" id="SSF55315">
    <property type="entry name" value="L30e-like"/>
    <property type="match status" value="1"/>
</dbReference>
<dbReference type="OrthoDB" id="270651at2759"/>
<evidence type="ECO:0000256" key="1">
    <source>
        <dbReference type="ARBA" id="ARBA00007228"/>
    </source>
</evidence>
<dbReference type="CDD" id="cd18105">
    <property type="entry name" value="SpoU-like_MRM1"/>
    <property type="match status" value="1"/>
</dbReference>
<dbReference type="GO" id="GO:0003723">
    <property type="term" value="F:RNA binding"/>
    <property type="evidence" value="ECO:0007669"/>
    <property type="project" value="InterPro"/>
</dbReference>
<dbReference type="Proteomes" id="UP000275078">
    <property type="component" value="Unassembled WGS sequence"/>
</dbReference>
<dbReference type="InterPro" id="IPR047261">
    <property type="entry name" value="MRM1_MeTrfase_dom"/>
</dbReference>
<sequence length="505" mass="55693">MRLPLVSPTAALRRSFSASARPLARYTPQAPPPASSSIPLHREKARERGPIGRTVVRESGNERPPSLKFTHVPRPERSEREDRPSNIRGGRYDDGGMREGGRPDRRFGRGSERSERHEEGFGTIDDSRDLRGGRRAYDDNVSAFQREGPREGGRARFSPPPRYTGRASPDGGAVTVELPEGVYYKRAPPKEVPYPTTDTAEFLYGANSVQAALEAGRRRMYRLFLYKGENQEIGTRRRLERLMKLAEGKVEEVVWERDGGVLDALSKSRPHNVGEKIYLEFGCILECEPVTQIPVLSLLEVAEDRASFGIRKAQHTDLPVRLNELPSAIQCRDPERRFPIVLVLDEILDPGNLGAIIRTAYYLGLDALCISSKNCAPISPTTIKSSSGSTEYLPLLATDSPLSFLKATRAAGWTIIGAVPPSANDNPHAESGKIKGVKVLDAFQLTPKIHLASKETNDLMRKGVVLVMGGEGEGLRENVRRELNYVMQVPKGVEVVGGVDSLNVS</sequence>
<gene>
    <name evidence="8" type="ORF">BJ508DRAFT_329066</name>
</gene>
<evidence type="ECO:0000256" key="3">
    <source>
        <dbReference type="ARBA" id="ARBA00022603"/>
    </source>
</evidence>
<dbReference type="Pfam" id="PF00588">
    <property type="entry name" value="SpoU_methylase"/>
    <property type="match status" value="1"/>
</dbReference>
<accession>A0A3N4HZN8</accession>
<dbReference type="InterPro" id="IPR001537">
    <property type="entry name" value="SpoU_MeTrfase"/>
</dbReference>
<dbReference type="PANTHER" id="PTHR46103">
    <property type="entry name" value="RRNA METHYLTRANSFERASE 1, MITOCHONDRIAL"/>
    <property type="match status" value="1"/>
</dbReference>
<feature type="non-terminal residue" evidence="8">
    <location>
        <position position="505"/>
    </location>
</feature>
<keyword evidence="3" id="KW-0489">Methyltransferase</keyword>
<evidence type="ECO:0000256" key="5">
    <source>
        <dbReference type="ARBA" id="ARBA00022691"/>
    </source>
</evidence>
<dbReference type="SUPFAM" id="SSF75217">
    <property type="entry name" value="alpha/beta knot"/>
    <property type="match status" value="1"/>
</dbReference>
<feature type="compositionally biased region" description="Basic and acidic residues" evidence="6">
    <location>
        <begin position="40"/>
        <end position="61"/>
    </location>
</feature>
<evidence type="ECO:0000259" key="7">
    <source>
        <dbReference type="Pfam" id="PF00588"/>
    </source>
</evidence>
<feature type="region of interest" description="Disordered" evidence="6">
    <location>
        <begin position="1"/>
        <end position="173"/>
    </location>
</feature>
<reference evidence="8 9" key="1">
    <citation type="journal article" date="2018" name="Nat. Ecol. Evol.">
        <title>Pezizomycetes genomes reveal the molecular basis of ectomycorrhizal truffle lifestyle.</title>
        <authorList>
            <person name="Murat C."/>
            <person name="Payen T."/>
            <person name="Noel B."/>
            <person name="Kuo A."/>
            <person name="Morin E."/>
            <person name="Chen J."/>
            <person name="Kohler A."/>
            <person name="Krizsan K."/>
            <person name="Balestrini R."/>
            <person name="Da Silva C."/>
            <person name="Montanini B."/>
            <person name="Hainaut M."/>
            <person name="Levati E."/>
            <person name="Barry K.W."/>
            <person name="Belfiori B."/>
            <person name="Cichocki N."/>
            <person name="Clum A."/>
            <person name="Dockter R.B."/>
            <person name="Fauchery L."/>
            <person name="Guy J."/>
            <person name="Iotti M."/>
            <person name="Le Tacon F."/>
            <person name="Lindquist E.A."/>
            <person name="Lipzen A."/>
            <person name="Malagnac F."/>
            <person name="Mello A."/>
            <person name="Molinier V."/>
            <person name="Miyauchi S."/>
            <person name="Poulain J."/>
            <person name="Riccioni C."/>
            <person name="Rubini A."/>
            <person name="Sitrit Y."/>
            <person name="Splivallo R."/>
            <person name="Traeger S."/>
            <person name="Wang M."/>
            <person name="Zifcakova L."/>
            <person name="Wipf D."/>
            <person name="Zambonelli A."/>
            <person name="Paolocci F."/>
            <person name="Nowrousian M."/>
            <person name="Ottonello S."/>
            <person name="Baldrian P."/>
            <person name="Spatafora J.W."/>
            <person name="Henrissat B."/>
            <person name="Nagy L.G."/>
            <person name="Aury J.M."/>
            <person name="Wincker P."/>
            <person name="Grigoriev I.V."/>
            <person name="Bonfante P."/>
            <person name="Martin F.M."/>
        </authorList>
    </citation>
    <scope>NUCLEOTIDE SEQUENCE [LARGE SCALE GENOMIC DNA]</scope>
    <source>
        <strain evidence="8 9">RN42</strain>
    </source>
</reference>
<feature type="compositionally biased region" description="Basic and acidic residues" evidence="6">
    <location>
        <begin position="73"/>
        <end position="138"/>
    </location>
</feature>
<dbReference type="PANTHER" id="PTHR46103:SF1">
    <property type="entry name" value="RRNA METHYLTRANSFERASE 1, MITOCHONDRIAL"/>
    <property type="match status" value="1"/>
</dbReference>
<comment type="similarity">
    <text evidence="1">Belongs to the class IV-like SAM-binding methyltransferase superfamily. RNA methyltransferase TrmH family.</text>
</comment>
<name>A0A3N4HZN8_ASCIM</name>
<evidence type="ECO:0000313" key="8">
    <source>
        <dbReference type="EMBL" id="RPA78586.1"/>
    </source>
</evidence>
<dbReference type="InterPro" id="IPR029028">
    <property type="entry name" value="Alpha/beta_knot_MTases"/>
</dbReference>
<dbReference type="Gene3D" id="3.40.1280.10">
    <property type="match status" value="1"/>
</dbReference>
<dbReference type="AlphaFoldDB" id="A0A3N4HZN8"/>
<protein>
    <submittedName>
        <fullName evidence="8">Alpha/beta knot</fullName>
    </submittedName>
</protein>
<dbReference type="EMBL" id="ML119709">
    <property type="protein sequence ID" value="RPA78586.1"/>
    <property type="molecule type" value="Genomic_DNA"/>
</dbReference>
<evidence type="ECO:0000256" key="4">
    <source>
        <dbReference type="ARBA" id="ARBA00022679"/>
    </source>
</evidence>
<feature type="compositionally biased region" description="Low complexity" evidence="6">
    <location>
        <begin position="10"/>
        <end position="25"/>
    </location>
</feature>
<dbReference type="InterPro" id="IPR047182">
    <property type="entry name" value="MRM1"/>
</dbReference>
<feature type="domain" description="tRNA/rRNA methyltransferase SpoU type" evidence="7">
    <location>
        <begin position="340"/>
        <end position="505"/>
    </location>
</feature>
<dbReference type="GO" id="GO:0016435">
    <property type="term" value="F:rRNA (guanine) methyltransferase activity"/>
    <property type="evidence" value="ECO:0007669"/>
    <property type="project" value="TreeGrafter"/>
</dbReference>
<proteinExistence type="inferred from homology"/>
<dbReference type="InterPro" id="IPR029026">
    <property type="entry name" value="tRNA_m1G_MTases_N"/>
</dbReference>
<dbReference type="Gene3D" id="3.30.1330.30">
    <property type="match status" value="1"/>
</dbReference>
<keyword evidence="9" id="KW-1185">Reference proteome</keyword>
<keyword evidence="5" id="KW-0949">S-adenosyl-L-methionine</keyword>
<dbReference type="STRING" id="1160509.A0A3N4HZN8"/>
<dbReference type="GO" id="GO:0005739">
    <property type="term" value="C:mitochondrion"/>
    <property type="evidence" value="ECO:0007669"/>
    <property type="project" value="TreeGrafter"/>
</dbReference>
<evidence type="ECO:0000313" key="9">
    <source>
        <dbReference type="Proteomes" id="UP000275078"/>
    </source>
</evidence>
<keyword evidence="4" id="KW-0808">Transferase</keyword>
<evidence type="ECO:0000256" key="2">
    <source>
        <dbReference type="ARBA" id="ARBA00022552"/>
    </source>
</evidence>
<dbReference type="InterPro" id="IPR029064">
    <property type="entry name" value="Ribosomal_eL30-like_sf"/>
</dbReference>
<evidence type="ECO:0000256" key="6">
    <source>
        <dbReference type="SAM" id="MobiDB-lite"/>
    </source>
</evidence>